<reference evidence="1 2" key="1">
    <citation type="submission" date="2019-04" db="EMBL/GenBank/DDBJ databases">
        <title>Taxonomy of novel Haliea sp. from mangrove soil of West Coast of India.</title>
        <authorList>
            <person name="Verma A."/>
            <person name="Kumar P."/>
            <person name="Krishnamurthi S."/>
        </authorList>
    </citation>
    <scope>NUCLEOTIDE SEQUENCE [LARGE SCALE GENOMIC DNA]</scope>
    <source>
        <strain evidence="1 2">SAOS-164</strain>
    </source>
</reference>
<organism evidence="1 2">
    <name type="scientific">Mangrovimicrobium sediminis</name>
    <dbReference type="NCBI Taxonomy" id="2562682"/>
    <lineage>
        <taxon>Bacteria</taxon>
        <taxon>Pseudomonadati</taxon>
        <taxon>Pseudomonadota</taxon>
        <taxon>Gammaproteobacteria</taxon>
        <taxon>Cellvibrionales</taxon>
        <taxon>Halieaceae</taxon>
        <taxon>Mangrovimicrobium</taxon>
    </lineage>
</organism>
<dbReference type="RefSeq" id="WP_135440997.1">
    <property type="nucleotide sequence ID" value="NZ_SRLE01000002.1"/>
</dbReference>
<dbReference type="Proteomes" id="UP000298050">
    <property type="component" value="Unassembled WGS sequence"/>
</dbReference>
<sequence>MPVALLDINDCKLRLWTDGAPLESPGYALFDGGAYRFGEAARASARLRPRDINNRFWWQLGTAPLQPALGPARHTADLVHAHLEHLHAEGGAPDELLLACPGSMPREQLSLLLGIAQQCPFRIVGLVDRAVLLAAGQRADAHLELQLHQALLTRFSHDGERVSVQRSTPLPGCGLLQLQEQQVQVVADAFIRQTRFDPRRRAASEQALYDALPGALATLSAHSECDIEIDGYRVRLDRSGLTSAAGRLFQAAHAALDDAASLLVDPLVALLPGMAEAFPQARKVDEQQLRASATALEAQLVVRDTALAFVTELPCLDGAADDTETAQQPAPVARPPTHLLQGASAQPLAAAGTPLAAGVSIVLDAGAWTLRGAALVNGASAASGQALATGDCIVAGEREFRLIEVVDHGS</sequence>
<gene>
    <name evidence="1" type="ORF">E4634_02390</name>
</gene>
<name>A0A4Z0M8W8_9GAMM</name>
<evidence type="ECO:0000313" key="2">
    <source>
        <dbReference type="Proteomes" id="UP000298050"/>
    </source>
</evidence>
<dbReference type="AlphaFoldDB" id="A0A4Z0M8W8"/>
<dbReference type="OrthoDB" id="7052771at2"/>
<keyword evidence="2" id="KW-1185">Reference proteome</keyword>
<comment type="caution">
    <text evidence="1">The sequence shown here is derived from an EMBL/GenBank/DDBJ whole genome shotgun (WGS) entry which is preliminary data.</text>
</comment>
<accession>A0A4Z0M8W8</accession>
<proteinExistence type="predicted"/>
<dbReference type="EMBL" id="SRLE01000002">
    <property type="protein sequence ID" value="TGD75745.1"/>
    <property type="molecule type" value="Genomic_DNA"/>
</dbReference>
<evidence type="ECO:0000313" key="1">
    <source>
        <dbReference type="EMBL" id="TGD75745.1"/>
    </source>
</evidence>
<protein>
    <submittedName>
        <fullName evidence="1">Uncharacterized protein</fullName>
    </submittedName>
</protein>